<dbReference type="Gene3D" id="1.10.540.10">
    <property type="entry name" value="Acyl-CoA dehydrogenase/oxidase, N-terminal domain"/>
    <property type="match status" value="1"/>
</dbReference>
<dbReference type="InterPro" id="IPR046373">
    <property type="entry name" value="Acyl-CoA_Oxase/DH_mid-dom_sf"/>
</dbReference>
<dbReference type="SUPFAM" id="SSF63380">
    <property type="entry name" value="Riboflavin synthase domain-like"/>
    <property type="match status" value="1"/>
</dbReference>
<protein>
    <recommendedName>
        <fullName evidence="7">FAD-binding FR-type domain-containing protein</fullName>
    </recommendedName>
</protein>
<dbReference type="InterPro" id="IPR001834">
    <property type="entry name" value="CBR-like"/>
</dbReference>
<accession>A0A0P4WP16</accession>
<proteinExistence type="inferred from homology"/>
<feature type="binding site" evidence="6">
    <location>
        <position position="663"/>
    </location>
    <ligand>
        <name>FAD</name>
        <dbReference type="ChEBI" id="CHEBI:57692"/>
    </ligand>
</feature>
<dbReference type="Gene3D" id="2.40.30.10">
    <property type="entry name" value="Translation factors"/>
    <property type="match status" value="1"/>
</dbReference>
<dbReference type="EMBL" id="GDRN01074923">
    <property type="protein sequence ID" value="JAI63157.1"/>
    <property type="molecule type" value="Transcribed_RNA"/>
</dbReference>
<evidence type="ECO:0000256" key="5">
    <source>
        <dbReference type="ARBA" id="ARBA00023002"/>
    </source>
</evidence>
<dbReference type="SUPFAM" id="SSF52343">
    <property type="entry name" value="Ferredoxin reductase-like, C-terminal NADP-linked domain"/>
    <property type="match status" value="1"/>
</dbReference>
<reference evidence="8" key="1">
    <citation type="submission" date="2015-09" db="EMBL/GenBank/DDBJ databases">
        <title>Scylla olivacea transcriptome.</title>
        <authorList>
            <person name="Ikhwanuddin M."/>
        </authorList>
    </citation>
    <scope>NUCLEOTIDE SEQUENCE</scope>
</reference>
<evidence type="ECO:0000313" key="8">
    <source>
        <dbReference type="EMBL" id="JAI63154.1"/>
    </source>
</evidence>
<dbReference type="PANTHER" id="PTHR19370">
    <property type="entry name" value="NADH-CYTOCHROME B5 REDUCTASE"/>
    <property type="match status" value="1"/>
</dbReference>
<dbReference type="Pfam" id="PF00970">
    <property type="entry name" value="FAD_binding_6"/>
    <property type="match status" value="1"/>
</dbReference>
<dbReference type="InterPro" id="IPR008333">
    <property type="entry name" value="Cbr1-like_FAD-bd_dom"/>
</dbReference>
<name>A0A0P4WP16_SCYOL</name>
<keyword evidence="3 6" id="KW-0285">Flavoprotein</keyword>
<feature type="binding site" evidence="6">
    <location>
        <position position="595"/>
    </location>
    <ligand>
        <name>FAD</name>
        <dbReference type="ChEBI" id="CHEBI:57692"/>
    </ligand>
</feature>
<evidence type="ECO:0000256" key="3">
    <source>
        <dbReference type="ARBA" id="ARBA00022630"/>
    </source>
</evidence>
<dbReference type="Pfam" id="PF00175">
    <property type="entry name" value="NAD_binding_1"/>
    <property type="match status" value="1"/>
</dbReference>
<feature type="binding site" evidence="6">
    <location>
        <position position="614"/>
    </location>
    <ligand>
        <name>FAD</name>
        <dbReference type="ChEBI" id="CHEBI:57692"/>
    </ligand>
</feature>
<dbReference type="PRINTS" id="PR00406">
    <property type="entry name" value="CYTB5RDTASE"/>
</dbReference>
<dbReference type="SUPFAM" id="SSF56645">
    <property type="entry name" value="Acyl-CoA dehydrogenase NM domain-like"/>
    <property type="match status" value="1"/>
</dbReference>
<dbReference type="Pfam" id="PF00441">
    <property type="entry name" value="Acyl-CoA_dh_1"/>
    <property type="match status" value="1"/>
</dbReference>
<keyword evidence="5" id="KW-0560">Oxidoreductase</keyword>
<evidence type="ECO:0000256" key="2">
    <source>
        <dbReference type="ARBA" id="ARBA00009347"/>
    </source>
</evidence>
<feature type="binding site" evidence="6">
    <location>
        <position position="612"/>
    </location>
    <ligand>
        <name>FAD</name>
        <dbReference type="ChEBI" id="CHEBI:57692"/>
    </ligand>
</feature>
<evidence type="ECO:0000256" key="4">
    <source>
        <dbReference type="ARBA" id="ARBA00022827"/>
    </source>
</evidence>
<dbReference type="AlphaFoldDB" id="A0A0P4WP16"/>
<feature type="domain" description="FAD-binding FR-type" evidence="7">
    <location>
        <begin position="543"/>
        <end position="646"/>
    </location>
</feature>
<dbReference type="InterPro" id="IPR036250">
    <property type="entry name" value="AcylCo_DH-like_C"/>
</dbReference>
<keyword evidence="4 6" id="KW-0274">FAD</keyword>
<dbReference type="Pfam" id="PF02771">
    <property type="entry name" value="Acyl-CoA_dh_N"/>
    <property type="match status" value="1"/>
</dbReference>
<comment type="similarity">
    <text evidence="2">Belongs to the acyl-CoA dehydrogenase family.</text>
</comment>
<organism evidence="8">
    <name type="scientific">Scylla olivacea</name>
    <name type="common">Orange mud crab</name>
    <name type="synonym">Cancer olivacea</name>
    <dbReference type="NCBI Taxonomy" id="85551"/>
    <lineage>
        <taxon>Eukaryota</taxon>
        <taxon>Metazoa</taxon>
        <taxon>Ecdysozoa</taxon>
        <taxon>Arthropoda</taxon>
        <taxon>Crustacea</taxon>
        <taxon>Multicrustacea</taxon>
        <taxon>Malacostraca</taxon>
        <taxon>Eumalacostraca</taxon>
        <taxon>Eucarida</taxon>
        <taxon>Decapoda</taxon>
        <taxon>Pleocyemata</taxon>
        <taxon>Brachyura</taxon>
        <taxon>Eubrachyura</taxon>
        <taxon>Portunoidea</taxon>
        <taxon>Portunidae</taxon>
        <taxon>Portuninae</taxon>
        <taxon>Scylla</taxon>
    </lineage>
</organism>
<dbReference type="Gene3D" id="3.40.50.80">
    <property type="entry name" value="Nucleotide-binding domain of ferredoxin-NADP reductase (FNR) module"/>
    <property type="match status" value="1"/>
</dbReference>
<dbReference type="InterPro" id="IPR039261">
    <property type="entry name" value="FNR_nucleotide-bd"/>
</dbReference>
<dbReference type="InterPro" id="IPR009100">
    <property type="entry name" value="AcylCoA_DH/oxidase_NM_dom_sf"/>
</dbReference>
<evidence type="ECO:0000256" key="1">
    <source>
        <dbReference type="ARBA" id="ARBA00001974"/>
    </source>
</evidence>
<dbReference type="InterPro" id="IPR037069">
    <property type="entry name" value="AcylCoA_DH/ox_N_sf"/>
</dbReference>
<dbReference type="InterPro" id="IPR009075">
    <property type="entry name" value="AcylCo_DH/oxidase_C"/>
</dbReference>
<dbReference type="InterPro" id="IPR017938">
    <property type="entry name" value="Riboflavin_synthase-like_b-brl"/>
</dbReference>
<dbReference type="SUPFAM" id="SSF47203">
    <property type="entry name" value="Acyl-CoA dehydrogenase C-terminal domain-like"/>
    <property type="match status" value="1"/>
</dbReference>
<comment type="cofactor">
    <cofactor evidence="1 6">
        <name>FAD</name>
        <dbReference type="ChEBI" id="CHEBI:57692"/>
    </cofactor>
</comment>
<dbReference type="InterPro" id="IPR013786">
    <property type="entry name" value="AcylCoA_DH/ox_N"/>
</dbReference>
<evidence type="ECO:0000259" key="7">
    <source>
        <dbReference type="PROSITE" id="PS51384"/>
    </source>
</evidence>
<dbReference type="GO" id="GO:0050660">
    <property type="term" value="F:flavin adenine dinucleotide binding"/>
    <property type="evidence" value="ECO:0007669"/>
    <property type="project" value="InterPro"/>
</dbReference>
<dbReference type="Gene3D" id="2.40.110.10">
    <property type="entry name" value="Butyryl-CoA Dehydrogenase, subunit A, domain 2"/>
    <property type="match status" value="1"/>
</dbReference>
<evidence type="ECO:0000256" key="6">
    <source>
        <dbReference type="PIRSR" id="PIRSR601834-1"/>
    </source>
</evidence>
<dbReference type="InterPro" id="IPR001433">
    <property type="entry name" value="OxRdtase_FAD/NAD-bd"/>
</dbReference>
<dbReference type="InterPro" id="IPR017927">
    <property type="entry name" value="FAD-bd_FR_type"/>
</dbReference>
<dbReference type="EMBL" id="GDRN01074929">
    <property type="protein sequence ID" value="JAI63154.1"/>
    <property type="molecule type" value="Transcribed_RNA"/>
</dbReference>
<dbReference type="GO" id="GO:0016627">
    <property type="term" value="F:oxidoreductase activity, acting on the CH-CH group of donors"/>
    <property type="evidence" value="ECO:0007669"/>
    <property type="project" value="InterPro"/>
</dbReference>
<dbReference type="Gene3D" id="1.20.140.10">
    <property type="entry name" value="Butyryl-CoA Dehydrogenase, subunit A, domain 3"/>
    <property type="match status" value="1"/>
</dbReference>
<sequence length="806" mass="89484">MIQNGLHGTAATPPLVSGSRDLTVLGCVLLLQLHLKMKPWGKKEFWGLGEEFDPDWLLTEEQKELRSALMEMCRTKIRPQAIECDRTYQFPKESIKALGDMGLLGLIIPKEMGGLGHNHICAVMVVETLARYGCPSTAMIFTMHITSCSTLLFRYHNNPHLQQLLRRIPKEKLLGAVSASDPATGGHDWYPISSKVKYLKDEKTVQLLKFGSWVTSAGYADFYSIMTVSPTFEGSYGNMSLFVVYKDEVRANTDDWSALGMHANNSGPLMVEGEFSMERMIGPPGDAAKSMVECIDVYFLLLTSSCWNGIAMGCLDLARRHLTTSAHADIGMRICDYPTIQDAYGECVIDTTSSRSTTFLLSQMMDSVSNNGDWTMYSDTTLTPKTNKIHWCWQLKFTAAKNVANVTETMLRVCGGTAYKTELGLERLYRDGKAGWMMAPSNEVLRNLVGLAALTGFPAIDLWEESTNQRVVQREVKKMSPSQKEALGHQLLEEAARETSKAAPMHPYQGTDFVNPFNTAPPTFTPEMKSSDGVVHRAALHQDTWTSLTLISRYDLTSKMTTFTFALPNPTDHSGCLPGQFVAVRLMESGKQYLRYFSPVSRPDDFGRLEVVLKYETQGMLSTFFKSLQPGSMVEFKGPCGGFEYKANQLDEITVLVGGAGVTPALQLARCLAHDSADNTRLTLLYYSDSFQDILYYSELKQLEEMAKGQIQVIHTLGEVPEGWKGEDGFIDMDKINRFVTKPNGTKHKVVICGGPTMSIACLFSLQQLGFSPQSIYIYGQFGAELVKAVYGRSAVLSGHDCHTQG</sequence>
<dbReference type="PROSITE" id="PS51384">
    <property type="entry name" value="FAD_FR"/>
    <property type="match status" value="1"/>
</dbReference>
<dbReference type="CDD" id="cd06183">
    <property type="entry name" value="cyt_b5_reduct_like"/>
    <property type="match status" value="1"/>
</dbReference>
<feature type="binding site" evidence="6">
    <location>
        <position position="622"/>
    </location>
    <ligand>
        <name>FAD</name>
        <dbReference type="ChEBI" id="CHEBI:57692"/>
    </ligand>
</feature>